<organism evidence="2 3">
    <name type="scientific">Smittium megazygosporum</name>
    <dbReference type="NCBI Taxonomy" id="133381"/>
    <lineage>
        <taxon>Eukaryota</taxon>
        <taxon>Fungi</taxon>
        <taxon>Fungi incertae sedis</taxon>
        <taxon>Zoopagomycota</taxon>
        <taxon>Kickxellomycotina</taxon>
        <taxon>Harpellomycetes</taxon>
        <taxon>Harpellales</taxon>
        <taxon>Legeriomycetaceae</taxon>
        <taxon>Smittium</taxon>
    </lineage>
</organism>
<feature type="compositionally biased region" description="Basic and acidic residues" evidence="1">
    <location>
        <begin position="35"/>
        <end position="45"/>
    </location>
</feature>
<feature type="compositionally biased region" description="Polar residues" evidence="1">
    <location>
        <begin position="1194"/>
        <end position="1209"/>
    </location>
</feature>
<feature type="compositionally biased region" description="Basic and acidic residues" evidence="1">
    <location>
        <begin position="289"/>
        <end position="347"/>
    </location>
</feature>
<keyword evidence="3" id="KW-1185">Reference proteome</keyword>
<feature type="compositionally biased region" description="Polar residues" evidence="1">
    <location>
        <begin position="370"/>
        <end position="391"/>
    </location>
</feature>
<reference evidence="2 3" key="1">
    <citation type="journal article" date="2018" name="MBio">
        <title>Comparative Genomics Reveals the Core Gene Toolbox for the Fungus-Insect Symbiosis.</title>
        <authorList>
            <person name="Wang Y."/>
            <person name="Stata M."/>
            <person name="Wang W."/>
            <person name="Stajich J.E."/>
            <person name="White M.M."/>
            <person name="Moncalvo J.M."/>
        </authorList>
    </citation>
    <scope>NUCLEOTIDE SEQUENCE [LARGE SCALE GENOMIC DNA]</scope>
    <source>
        <strain evidence="2 3">SC-DP-2</strain>
    </source>
</reference>
<feature type="compositionally biased region" description="Low complexity" evidence="1">
    <location>
        <begin position="665"/>
        <end position="674"/>
    </location>
</feature>
<feature type="region of interest" description="Disordered" evidence="1">
    <location>
        <begin position="242"/>
        <end position="498"/>
    </location>
</feature>
<dbReference type="Proteomes" id="UP000245609">
    <property type="component" value="Unassembled WGS sequence"/>
</dbReference>
<feature type="compositionally biased region" description="Basic and acidic residues" evidence="1">
    <location>
        <begin position="1"/>
        <end position="12"/>
    </location>
</feature>
<feature type="compositionally biased region" description="Polar residues" evidence="1">
    <location>
        <begin position="675"/>
        <end position="696"/>
    </location>
</feature>
<feature type="compositionally biased region" description="Polar residues" evidence="1">
    <location>
        <begin position="630"/>
        <end position="664"/>
    </location>
</feature>
<feature type="compositionally biased region" description="Polar residues" evidence="1">
    <location>
        <begin position="987"/>
        <end position="997"/>
    </location>
</feature>
<feature type="compositionally biased region" description="Basic and acidic residues" evidence="1">
    <location>
        <begin position="559"/>
        <end position="573"/>
    </location>
</feature>
<accession>A0A2T9ZHH5</accession>
<feature type="compositionally biased region" description="Polar residues" evidence="1">
    <location>
        <begin position="1011"/>
        <end position="1021"/>
    </location>
</feature>
<feature type="compositionally biased region" description="Low complexity" evidence="1">
    <location>
        <begin position="1147"/>
        <end position="1157"/>
    </location>
</feature>
<protein>
    <submittedName>
        <fullName evidence="2">Uncharacterized protein</fullName>
    </submittedName>
</protein>
<feature type="region of interest" description="Disordered" evidence="1">
    <location>
        <begin position="1577"/>
        <end position="1611"/>
    </location>
</feature>
<feature type="compositionally biased region" description="Basic and acidic residues" evidence="1">
    <location>
        <begin position="59"/>
        <end position="73"/>
    </location>
</feature>
<feature type="region of interest" description="Disordered" evidence="1">
    <location>
        <begin position="1144"/>
        <end position="1209"/>
    </location>
</feature>
<feature type="compositionally biased region" description="Basic and acidic residues" evidence="1">
    <location>
        <begin position="1390"/>
        <end position="1403"/>
    </location>
</feature>
<sequence length="1755" mass="204173">MDNRSPSEKDTGNEIESLDNQDFLQSTGSQTPHQNLDETKQKSVEDWYYQKGTTGRYSNLEDPREFQRSDPDISKSLSQSDLKIRRNFSLQAESRTSESNQPGSAENYKSNKHLRPDEEVFETASVKSTSLSSYSKYEYRKYENASQYKDRGDDNYKREFSDFYKRDSRRSLNYDEQSCYDRDQNYEKYDNYERYDRQSRYDKYDDYSRYSKYDKNDKYEKYDKYDRYDKYEKYDKYDRYDKYDKYEKHEKYEKYDKYDRYSTYDNQKYPSNPEKYPLDKDYYQGNSYYRDKRGSYYYDRGEQHGNQERDDYYQRFDKYKDKNDKEEKVNNEENKDNDGTNDNDRARNLYIPQNEKEYTESKNIVEKDNLGQTSTSNKRNSSDMTPNTERSFSIDKKSIRDDASFRSPGRISAPSSTGNKNIPNDDPDEEMEDGEINVEEENVDRSFNSGDHQYSSTKDRDSRHPNRFSNDSSYYSDIRTNEFKNNHYYSSNYRKNVQYRYGSEYRSKEDCYYDKEYYGDRYSKHRYKPYGDDGYNKAYPSSSLEYDEYNRSRPNYKRLSSDYLEKRGDKQEPDNTENIARCQNADPSNNETESQILPKEDKLGKGSVNNSPNKLLLPSSNSDKTGAPRDSNTGSNYGDSRNPRSISLDLDSNMTPTDTKIQTQSSLSNLNSSSKQTSPQGYNNRFDSINNSTTPTDYKPKRFSSRERLTEDFSENRIVDLVFDKKEGYDTFRKTSSESFDNKSASKDDYYYKRSSSRYGDSEYDYRYNSRRDRKDYDNDYYYSRGSNRNFRESSGYYRYPRDRRDSGYIRRDNYYETDYYKKRYDYEYHQSRYPKRRDDSEYEGMPKSPSKYADFDDSGGYREKDVRNATSPTKEQKSVHKDAPVLKVDKNSELTALNEKLESGSRQSSNTLGKRRVRSPSPVDFMGKPFSDNYMSDGSDFSGFKNVATSTKIEHSVKPNSGGDVFKETSVKMEYQTIFTTLEPSTRNPISSEVGLTSNNRNNFTNTNSAPSPRSNQNQTEHLHPIPSNANDSRADVVNQNISQQSIQPLYQSTDANMMNVEECDDFSSTAESLEPSTKPVVGDYNDWERKNILPEIDNGNVNSKKQVAYKSISLQNKPVQSENPDTFRQNFAVDQQTSIIQESRNPLNNNFSNNNMKPSEGASEFPKNYQASNQSSENMSVESEEFEVYDKPQTSGENITESIPGNDSCNIQYLESLERNKSSGDSKTSQPVTNILVERYTSQTIGNVPPLTEPRRKRDLEMEQFETARYQRNAVYEANETVSSNSISSDRRYIKSTATEISENQQKDLLEQSRRAEVPNDKGLIYKADEYKRLGASRNELSQSAASDLSSSYYGSGAGGPGFNGGSGYGKNVSKGYAFNHNNLDSKNYESYKNGENRVHTSDSSNLNSKSQAKDSSVLYSSNKGEGNYGGSSFYGEPDKVQSIQGKNFIHTSSLNPEQVPYDQFSMMKNRSRTFDLSQNNGSTVEEYNVYNTRHRNVPTSEYGESRNLNPGSFRAESSRFKETFSYSSSRADYKDTEFAPKGGFNSGYSSRRTSFSSTNIAGNDSIAPKIMKSVSSRGNQQPENRKSFSGDYKGKFVENEPDFHKNKNIDENQGEALEMQSQHHRQYSRDSRYYNEFSHKNLNSGGSKDETQQHTLAQESEYREEQYNSDIRISRQQSYSIDYVHRVFESYKKNTDAFEKKMQKLILNEISEENKKRTSAFELALANWNVQRVEDQETLARMQLEKAEFFNL</sequence>
<feature type="compositionally biased region" description="Polar residues" evidence="1">
    <location>
        <begin position="413"/>
        <end position="422"/>
    </location>
</feature>
<feature type="compositionally biased region" description="Basic and acidic residues" evidence="1">
    <location>
        <begin position="242"/>
        <end position="262"/>
    </location>
</feature>
<comment type="caution">
    <text evidence="2">The sequence shown here is derived from an EMBL/GenBank/DDBJ whole genome shotgun (WGS) entry which is preliminary data.</text>
</comment>
<feature type="compositionally biased region" description="Acidic residues" evidence="1">
    <location>
        <begin position="425"/>
        <end position="442"/>
    </location>
</feature>
<feature type="region of interest" description="Disordered" evidence="1">
    <location>
        <begin position="1390"/>
        <end position="1425"/>
    </location>
</feature>
<feature type="compositionally biased region" description="Low complexity" evidence="1">
    <location>
        <begin position="609"/>
        <end position="622"/>
    </location>
</feature>
<evidence type="ECO:0000256" key="1">
    <source>
        <dbReference type="SAM" id="MobiDB-lite"/>
    </source>
</evidence>
<feature type="compositionally biased region" description="Polar residues" evidence="1">
    <location>
        <begin position="18"/>
        <end position="34"/>
    </location>
</feature>
<feature type="compositionally biased region" description="Polar residues" evidence="1">
    <location>
        <begin position="1404"/>
        <end position="1425"/>
    </location>
</feature>
<evidence type="ECO:0000313" key="2">
    <source>
        <dbReference type="EMBL" id="PVV04042.1"/>
    </source>
</evidence>
<feature type="compositionally biased region" description="Polar residues" evidence="1">
    <location>
        <begin position="445"/>
        <end position="456"/>
    </location>
</feature>
<evidence type="ECO:0000313" key="3">
    <source>
        <dbReference type="Proteomes" id="UP000245609"/>
    </source>
</evidence>
<proteinExistence type="predicted"/>
<feature type="compositionally biased region" description="Basic and acidic residues" evidence="1">
    <location>
        <begin position="392"/>
        <end position="404"/>
    </location>
</feature>
<feature type="compositionally biased region" description="Basic and acidic residues" evidence="1">
    <location>
        <begin position="354"/>
        <end position="369"/>
    </location>
</feature>
<gene>
    <name evidence="2" type="ORF">BB560_001465</name>
</gene>
<name>A0A2T9ZHH5_9FUNG</name>
<feature type="compositionally biased region" description="Basic and acidic residues" evidence="1">
    <location>
        <begin position="875"/>
        <end position="893"/>
    </location>
</feature>
<feature type="region of interest" description="Disordered" evidence="1">
    <location>
        <begin position="557"/>
        <end position="708"/>
    </location>
</feature>
<feature type="compositionally biased region" description="Polar residues" evidence="1">
    <location>
        <begin position="1171"/>
        <end position="1183"/>
    </location>
</feature>
<feature type="region of interest" description="Disordered" evidence="1">
    <location>
        <begin position="831"/>
        <end position="930"/>
    </location>
</feature>
<dbReference type="EMBL" id="MBFS01000167">
    <property type="protein sequence ID" value="PVV04042.1"/>
    <property type="molecule type" value="Genomic_DNA"/>
</dbReference>
<feature type="compositionally biased region" description="Polar residues" evidence="1">
    <location>
        <begin position="88"/>
        <end position="108"/>
    </location>
</feature>
<feature type="compositionally biased region" description="Basic and acidic residues" evidence="1">
    <location>
        <begin position="698"/>
        <end position="708"/>
    </location>
</feature>
<feature type="region of interest" description="Disordered" evidence="1">
    <location>
        <begin position="987"/>
        <end position="1034"/>
    </location>
</feature>
<feature type="region of interest" description="Disordered" evidence="1">
    <location>
        <begin position="1"/>
        <end position="133"/>
    </location>
</feature>
<feature type="region of interest" description="Disordered" evidence="1">
    <location>
        <begin position="776"/>
        <end position="804"/>
    </location>
</feature>
<feature type="compositionally biased region" description="Low complexity" evidence="1">
    <location>
        <begin position="998"/>
        <end position="1010"/>
    </location>
</feature>
<feature type="compositionally biased region" description="Polar residues" evidence="1">
    <location>
        <begin position="585"/>
        <end position="595"/>
    </location>
</feature>
<feature type="compositionally biased region" description="Basic and acidic residues" evidence="1">
    <location>
        <begin position="1586"/>
        <end position="1611"/>
    </location>
</feature>
<feature type="region of interest" description="Disordered" evidence="1">
    <location>
        <begin position="174"/>
        <end position="219"/>
    </location>
</feature>
<dbReference type="OrthoDB" id="5600582at2759"/>